<evidence type="ECO:0000256" key="1">
    <source>
        <dbReference type="SAM" id="SignalP"/>
    </source>
</evidence>
<feature type="signal peptide" evidence="1">
    <location>
        <begin position="1"/>
        <end position="20"/>
    </location>
</feature>
<organism evidence="2 7">
    <name type="scientific">Phytophthora fragariae</name>
    <dbReference type="NCBI Taxonomy" id="53985"/>
    <lineage>
        <taxon>Eukaryota</taxon>
        <taxon>Sar</taxon>
        <taxon>Stramenopiles</taxon>
        <taxon>Oomycota</taxon>
        <taxon>Peronosporomycetes</taxon>
        <taxon>Peronosporales</taxon>
        <taxon>Peronosporaceae</taxon>
        <taxon>Phytophthora</taxon>
    </lineage>
</organism>
<evidence type="ECO:0000313" key="7">
    <source>
        <dbReference type="Proteomes" id="UP000429523"/>
    </source>
</evidence>
<dbReference type="Proteomes" id="UP000440367">
    <property type="component" value="Unassembled WGS sequence"/>
</dbReference>
<feature type="chain" id="PRO_5036163428" description="Secreted protein" evidence="1">
    <location>
        <begin position="21"/>
        <end position="79"/>
    </location>
</feature>
<dbReference type="Proteomes" id="UP000488956">
    <property type="component" value="Unassembled WGS sequence"/>
</dbReference>
<sequence length="79" mass="8891">MKTSVFLHSPLFNTLTGVLAQMAWIIDGRVSNDTTRTRCCCVLSLSCCHFIRTWKRSGQGLNRTMLFAHKSFSTVSLAH</sequence>
<name>A0A6A3D8B0_9STRA</name>
<dbReference type="AlphaFoldDB" id="A0A6A3D8B0"/>
<evidence type="ECO:0000313" key="3">
    <source>
        <dbReference type="EMBL" id="KAE8954307.1"/>
    </source>
</evidence>
<evidence type="ECO:0000313" key="8">
    <source>
        <dbReference type="Proteomes" id="UP000440367"/>
    </source>
</evidence>
<evidence type="ECO:0000313" key="6">
    <source>
        <dbReference type="EMBL" id="KAE9157698.1"/>
    </source>
</evidence>
<evidence type="ECO:0000313" key="2">
    <source>
        <dbReference type="EMBL" id="KAE8916556.1"/>
    </source>
</evidence>
<evidence type="ECO:0000313" key="10">
    <source>
        <dbReference type="Proteomes" id="UP000460718"/>
    </source>
</evidence>
<reference evidence="7 8" key="1">
    <citation type="submission" date="2018-08" db="EMBL/GenBank/DDBJ databases">
        <title>Genomic investigation of the strawberry pathogen Phytophthora fragariae indicates pathogenicity is determined by transcriptional variation in three key races.</title>
        <authorList>
            <person name="Adams T.M."/>
            <person name="Armitage A.D."/>
            <person name="Sobczyk M.K."/>
            <person name="Bates H.J."/>
            <person name="Dunwell J.M."/>
            <person name="Nellist C.F."/>
            <person name="Harrison R.J."/>
        </authorList>
    </citation>
    <scope>NUCLEOTIDE SEQUENCE [LARGE SCALE GENOMIC DNA]</scope>
    <source>
        <strain evidence="6 8">BC-1</strain>
        <strain evidence="5 9">NOV-71</strain>
        <strain evidence="2 7">NOV-9</strain>
        <strain evidence="4 11">ONT-3</strain>
        <strain evidence="3 10">SCRP245</strain>
    </source>
</reference>
<comment type="caution">
    <text evidence="2">The sequence shown here is derived from an EMBL/GenBank/DDBJ whole genome shotgun (WGS) entry which is preliminary data.</text>
</comment>
<dbReference type="EMBL" id="QXFW01009212">
    <property type="protein sequence ID" value="KAE8954307.1"/>
    <property type="molecule type" value="Genomic_DNA"/>
</dbReference>
<evidence type="ECO:0000313" key="11">
    <source>
        <dbReference type="Proteomes" id="UP000488956"/>
    </source>
</evidence>
<dbReference type="Proteomes" id="UP000441208">
    <property type="component" value="Unassembled WGS sequence"/>
</dbReference>
<keyword evidence="1" id="KW-0732">Signal</keyword>
<dbReference type="EMBL" id="QXGD01009687">
    <property type="protein sequence ID" value="KAE9157698.1"/>
    <property type="molecule type" value="Genomic_DNA"/>
</dbReference>
<accession>A0A6A3D8B0</accession>
<evidence type="ECO:0000313" key="9">
    <source>
        <dbReference type="Proteomes" id="UP000441208"/>
    </source>
</evidence>
<dbReference type="Proteomes" id="UP000429523">
    <property type="component" value="Unassembled WGS sequence"/>
</dbReference>
<dbReference type="EMBL" id="QXFZ01009187">
    <property type="protein sequence ID" value="KAE9054932.1"/>
    <property type="molecule type" value="Genomic_DNA"/>
</dbReference>
<evidence type="ECO:0008006" key="12">
    <source>
        <dbReference type="Google" id="ProtNLM"/>
    </source>
</evidence>
<evidence type="ECO:0000313" key="4">
    <source>
        <dbReference type="EMBL" id="KAE9053476.1"/>
    </source>
</evidence>
<evidence type="ECO:0000313" key="5">
    <source>
        <dbReference type="EMBL" id="KAE9054932.1"/>
    </source>
</evidence>
<proteinExistence type="predicted"/>
<protein>
    <recommendedName>
        <fullName evidence="12">Secreted protein</fullName>
    </recommendedName>
</protein>
<gene>
    <name evidence="6" type="ORF">PF002_g33311</name>
    <name evidence="5" type="ORF">PF007_g32479</name>
    <name evidence="2" type="ORF">PF009_g33121</name>
    <name evidence="4" type="ORF">PF010_g32893</name>
    <name evidence="3" type="ORF">PF011_g32141</name>
</gene>
<dbReference type="Proteomes" id="UP000460718">
    <property type="component" value="Unassembled WGS sequence"/>
</dbReference>
<dbReference type="EMBL" id="QXFX01010973">
    <property type="protein sequence ID" value="KAE9053476.1"/>
    <property type="molecule type" value="Genomic_DNA"/>
</dbReference>
<dbReference type="EMBL" id="QXGF01009851">
    <property type="protein sequence ID" value="KAE8916556.1"/>
    <property type="molecule type" value="Genomic_DNA"/>
</dbReference>